<organism evidence="2 3">
    <name type="scientific">Austropuccinia psidii MF-1</name>
    <dbReference type="NCBI Taxonomy" id="1389203"/>
    <lineage>
        <taxon>Eukaryota</taxon>
        <taxon>Fungi</taxon>
        <taxon>Dikarya</taxon>
        <taxon>Basidiomycota</taxon>
        <taxon>Pucciniomycotina</taxon>
        <taxon>Pucciniomycetes</taxon>
        <taxon>Pucciniales</taxon>
        <taxon>Sphaerophragmiaceae</taxon>
        <taxon>Austropuccinia</taxon>
    </lineage>
</organism>
<sequence length="118" mass="13597">MAYGPWTANHRLHKDQKKAKRALNPNIIKNGHSDGQDSKQSRWSKIAKIQNFSPNLKDNGDKPPFWMMPKVNQDEEDPRGPPSWAIMGIYIHISIIHKILSRRALRPSFWNTTQGPCL</sequence>
<dbReference type="EMBL" id="AVOT02012496">
    <property type="protein sequence ID" value="MBW0494276.1"/>
    <property type="molecule type" value="Genomic_DNA"/>
</dbReference>
<evidence type="ECO:0000256" key="1">
    <source>
        <dbReference type="SAM" id="MobiDB-lite"/>
    </source>
</evidence>
<dbReference type="Proteomes" id="UP000765509">
    <property type="component" value="Unassembled WGS sequence"/>
</dbReference>
<feature type="compositionally biased region" description="Basic residues" evidence="1">
    <location>
        <begin position="10"/>
        <end position="21"/>
    </location>
</feature>
<dbReference type="AlphaFoldDB" id="A0A9Q3H7L1"/>
<feature type="compositionally biased region" description="Basic and acidic residues" evidence="1">
    <location>
        <begin position="31"/>
        <end position="40"/>
    </location>
</feature>
<feature type="region of interest" description="Disordered" evidence="1">
    <location>
        <begin position="1"/>
        <end position="42"/>
    </location>
</feature>
<name>A0A9Q3H7L1_9BASI</name>
<reference evidence="2" key="1">
    <citation type="submission" date="2021-03" db="EMBL/GenBank/DDBJ databases">
        <title>Draft genome sequence of rust myrtle Austropuccinia psidii MF-1, a brazilian biotype.</title>
        <authorList>
            <person name="Quecine M.C."/>
            <person name="Pachon D.M.R."/>
            <person name="Bonatelli M.L."/>
            <person name="Correr F.H."/>
            <person name="Franceschini L.M."/>
            <person name="Leite T.F."/>
            <person name="Margarido G.R.A."/>
            <person name="Almeida C.A."/>
            <person name="Ferrarezi J.A."/>
            <person name="Labate C.A."/>
        </authorList>
    </citation>
    <scope>NUCLEOTIDE SEQUENCE</scope>
    <source>
        <strain evidence="2">MF-1</strain>
    </source>
</reference>
<evidence type="ECO:0000313" key="2">
    <source>
        <dbReference type="EMBL" id="MBW0494276.1"/>
    </source>
</evidence>
<accession>A0A9Q3H7L1</accession>
<gene>
    <name evidence="2" type="ORF">O181_033991</name>
</gene>
<evidence type="ECO:0000313" key="3">
    <source>
        <dbReference type="Proteomes" id="UP000765509"/>
    </source>
</evidence>
<protein>
    <submittedName>
        <fullName evidence="2">Uncharacterized protein</fullName>
    </submittedName>
</protein>
<keyword evidence="3" id="KW-1185">Reference proteome</keyword>
<comment type="caution">
    <text evidence="2">The sequence shown here is derived from an EMBL/GenBank/DDBJ whole genome shotgun (WGS) entry which is preliminary data.</text>
</comment>
<proteinExistence type="predicted"/>